<comment type="catalytic activity">
    <reaction evidence="10">
        <text>2 cob(II)alamin + reduced [electron-transfer flavoprotein] + 2 ATP = 2 adenosylcob(III)alamin + 2 triphosphate + oxidized [electron-transfer flavoprotein] + 3 H(+)</text>
        <dbReference type="Rhea" id="RHEA:28671"/>
        <dbReference type="Rhea" id="RHEA-COMP:10685"/>
        <dbReference type="Rhea" id="RHEA-COMP:10686"/>
        <dbReference type="ChEBI" id="CHEBI:15378"/>
        <dbReference type="ChEBI" id="CHEBI:16304"/>
        <dbReference type="ChEBI" id="CHEBI:18036"/>
        <dbReference type="ChEBI" id="CHEBI:18408"/>
        <dbReference type="ChEBI" id="CHEBI:30616"/>
        <dbReference type="ChEBI" id="CHEBI:57692"/>
        <dbReference type="ChEBI" id="CHEBI:58307"/>
        <dbReference type="EC" id="2.5.1.17"/>
    </reaction>
</comment>
<dbReference type="Gene3D" id="3.40.50.300">
    <property type="entry name" value="P-loop containing nucleotide triphosphate hydrolases"/>
    <property type="match status" value="1"/>
</dbReference>
<evidence type="ECO:0000256" key="2">
    <source>
        <dbReference type="ARBA" id="ARBA00007487"/>
    </source>
</evidence>
<dbReference type="GO" id="GO:0009236">
    <property type="term" value="P:cobalamin biosynthetic process"/>
    <property type="evidence" value="ECO:0007669"/>
    <property type="project" value="UniProtKB-UniPathway"/>
</dbReference>
<protein>
    <recommendedName>
        <fullName evidence="3">corrinoid adenosyltransferase</fullName>
        <ecNumber evidence="3">2.5.1.17</ecNumber>
    </recommendedName>
    <alternativeName>
        <fullName evidence="6">Cob(II)alamin adenosyltransferase</fullName>
    </alternativeName>
    <alternativeName>
        <fullName evidence="8">Cob(II)yrinic acid a,c-diamide adenosyltransferase</fullName>
    </alternativeName>
    <alternativeName>
        <fullName evidence="7">Cobinamide/cobalamin adenosyltransferase</fullName>
    </alternativeName>
</protein>
<comment type="catalytic activity">
    <reaction evidence="9">
        <text>2 cob(II)yrinate a,c diamide + reduced [electron-transfer flavoprotein] + 2 ATP = 2 adenosylcob(III)yrinate a,c-diamide + 2 triphosphate + oxidized [electron-transfer flavoprotein] + 3 H(+)</text>
        <dbReference type="Rhea" id="RHEA:11528"/>
        <dbReference type="Rhea" id="RHEA-COMP:10685"/>
        <dbReference type="Rhea" id="RHEA-COMP:10686"/>
        <dbReference type="ChEBI" id="CHEBI:15378"/>
        <dbReference type="ChEBI" id="CHEBI:18036"/>
        <dbReference type="ChEBI" id="CHEBI:30616"/>
        <dbReference type="ChEBI" id="CHEBI:57692"/>
        <dbReference type="ChEBI" id="CHEBI:58307"/>
        <dbReference type="ChEBI" id="CHEBI:58503"/>
        <dbReference type="ChEBI" id="CHEBI:58537"/>
        <dbReference type="EC" id="2.5.1.17"/>
    </reaction>
</comment>
<dbReference type="EC" id="2.5.1.17" evidence="3"/>
<dbReference type="GO" id="GO:0008817">
    <property type="term" value="F:corrinoid adenosyltransferase activity"/>
    <property type="evidence" value="ECO:0007669"/>
    <property type="project" value="UniProtKB-EC"/>
</dbReference>
<name>G5QZ82_SALSE</name>
<accession>G5QZ82</accession>
<dbReference type="GO" id="GO:0006779">
    <property type="term" value="P:porphyrin-containing compound biosynthetic process"/>
    <property type="evidence" value="ECO:0007669"/>
    <property type="project" value="UniProtKB-KW"/>
</dbReference>
<dbReference type="PANTHER" id="PTHR46638:SF1">
    <property type="entry name" value="CORRINOID ADENOSYLTRANSFERASE"/>
    <property type="match status" value="1"/>
</dbReference>
<dbReference type="PATRIC" id="fig|913082.3.peg.1719"/>
<proteinExistence type="inferred from homology"/>
<evidence type="ECO:0000256" key="5">
    <source>
        <dbReference type="ARBA" id="ARBA00024929"/>
    </source>
</evidence>
<dbReference type="EMBL" id="AFCU01000724">
    <property type="protein sequence ID" value="EHC89683.1"/>
    <property type="molecule type" value="Genomic_DNA"/>
</dbReference>
<organism evidence="11 12">
    <name type="scientific">Salmonella enterica subsp. enterica serovar Senftenberg str. A4-543</name>
    <dbReference type="NCBI Taxonomy" id="913082"/>
    <lineage>
        <taxon>Bacteria</taxon>
        <taxon>Pseudomonadati</taxon>
        <taxon>Pseudomonadota</taxon>
        <taxon>Gammaproteobacteria</taxon>
        <taxon>Enterobacterales</taxon>
        <taxon>Enterobacteriaceae</taxon>
        <taxon>Salmonella</taxon>
    </lineage>
</organism>
<sequence>MLADPLLDMVNARPGHQTVIITGRGCHRDILDLADTVSELRPVKHAFDVGVKAQMGIDY</sequence>
<dbReference type="UniPathway" id="UPA00148">
    <property type="reaction ID" value="UER00233"/>
</dbReference>
<gene>
    <name evidence="11" type="ORF">LTSESEN_2222</name>
</gene>
<evidence type="ECO:0000256" key="7">
    <source>
        <dbReference type="ARBA" id="ARBA00033334"/>
    </source>
</evidence>
<dbReference type="GO" id="GO:0005524">
    <property type="term" value="F:ATP binding"/>
    <property type="evidence" value="ECO:0007669"/>
    <property type="project" value="InterPro"/>
</dbReference>
<evidence type="ECO:0000256" key="8">
    <source>
        <dbReference type="ARBA" id="ARBA00033354"/>
    </source>
</evidence>
<comment type="pathway">
    <text evidence="1">Cofactor biosynthesis; adenosylcobalamin biosynthesis; adenosylcobalamin from cob(II)yrinate a,c-diamide: step 2/7.</text>
</comment>
<keyword evidence="4" id="KW-0627">Porphyrin biosynthesis</keyword>
<evidence type="ECO:0000256" key="10">
    <source>
        <dbReference type="ARBA" id="ARBA00048692"/>
    </source>
</evidence>
<dbReference type="BioCyc" id="SENT913082:G120J-5388-MONOMER"/>
<dbReference type="AlphaFoldDB" id="G5QZ82"/>
<keyword evidence="11" id="KW-0808">Transferase</keyword>
<dbReference type="PANTHER" id="PTHR46638">
    <property type="entry name" value="CORRINOID ADENOSYLTRANSFERASE"/>
    <property type="match status" value="1"/>
</dbReference>
<comment type="caution">
    <text evidence="11">The sequence shown here is derived from an EMBL/GenBank/DDBJ whole genome shotgun (WGS) entry which is preliminary data.</text>
</comment>
<evidence type="ECO:0000256" key="6">
    <source>
        <dbReference type="ARBA" id="ARBA00031529"/>
    </source>
</evidence>
<dbReference type="Pfam" id="PF02572">
    <property type="entry name" value="CobA_CobO_BtuR"/>
    <property type="match status" value="1"/>
</dbReference>
<dbReference type="InterPro" id="IPR003724">
    <property type="entry name" value="CblAdoTrfase_CobA"/>
</dbReference>
<comment type="function">
    <text evidence="5">Required for both de novo synthesis of the corrin ring for the assimilation of exogenous corrinoids. Participates in the adenosylation of a variety of incomplete and complete corrinoids.</text>
</comment>
<comment type="similarity">
    <text evidence="2">Belongs to the Cob(I)alamin adenosyltransferase family.</text>
</comment>
<dbReference type="SUPFAM" id="SSF52540">
    <property type="entry name" value="P-loop containing nucleoside triphosphate hydrolases"/>
    <property type="match status" value="1"/>
</dbReference>
<evidence type="ECO:0000313" key="12">
    <source>
        <dbReference type="Proteomes" id="UP000005065"/>
    </source>
</evidence>
<dbReference type="Proteomes" id="UP000005065">
    <property type="component" value="Unassembled WGS sequence"/>
</dbReference>
<evidence type="ECO:0000256" key="9">
    <source>
        <dbReference type="ARBA" id="ARBA00048555"/>
    </source>
</evidence>
<evidence type="ECO:0000256" key="3">
    <source>
        <dbReference type="ARBA" id="ARBA00012454"/>
    </source>
</evidence>
<evidence type="ECO:0000313" key="11">
    <source>
        <dbReference type="EMBL" id="EHC89683.1"/>
    </source>
</evidence>
<dbReference type="InterPro" id="IPR027417">
    <property type="entry name" value="P-loop_NTPase"/>
</dbReference>
<evidence type="ECO:0000256" key="1">
    <source>
        <dbReference type="ARBA" id="ARBA00005121"/>
    </source>
</evidence>
<evidence type="ECO:0000256" key="4">
    <source>
        <dbReference type="ARBA" id="ARBA00023244"/>
    </source>
</evidence>
<reference evidence="11 12" key="1">
    <citation type="journal article" date="2011" name="BMC Genomics">
        <title>Genome sequencing reveals diversification of virulence factor content and possible host adaptation in distinct subpopulations of Salmonella enterica.</title>
        <authorList>
            <person name="den Bakker H.C."/>
            <person name="Moreno Switt A.I."/>
            <person name="Govoni G."/>
            <person name="Cummings C.A."/>
            <person name="Ranieri M.L."/>
            <person name="Degoricija L."/>
            <person name="Hoelzer K."/>
            <person name="Rodriguez-Rivera L.D."/>
            <person name="Brown S."/>
            <person name="Bolchacova E."/>
            <person name="Furtado M.R."/>
            <person name="Wiedmann M."/>
        </authorList>
    </citation>
    <scope>NUCLEOTIDE SEQUENCE [LARGE SCALE GENOMIC DNA]</scope>
    <source>
        <strain evidence="11 12">A4-543</strain>
    </source>
</reference>